<dbReference type="Pfam" id="PF03467">
    <property type="entry name" value="Smg4_UPF3"/>
    <property type="match status" value="1"/>
</dbReference>
<evidence type="ECO:0000256" key="4">
    <source>
        <dbReference type="ARBA" id="ARBA00023242"/>
    </source>
</evidence>
<dbReference type="Gene3D" id="3.30.70.330">
    <property type="match status" value="1"/>
</dbReference>
<dbReference type="SUPFAM" id="SSF54928">
    <property type="entry name" value="RNA-binding domain, RBD"/>
    <property type="match status" value="1"/>
</dbReference>
<feature type="compositionally biased region" description="Basic and acidic residues" evidence="5">
    <location>
        <begin position="28"/>
        <end position="71"/>
    </location>
</feature>
<evidence type="ECO:0000313" key="8">
    <source>
        <dbReference type="Proteomes" id="UP000320762"/>
    </source>
</evidence>
<feature type="compositionally biased region" description="Low complexity" evidence="5">
    <location>
        <begin position="304"/>
        <end position="353"/>
    </location>
</feature>
<gene>
    <name evidence="7" type="ORF">BD626DRAFT_484140</name>
</gene>
<keyword evidence="4" id="KW-0539">Nucleus</keyword>
<dbReference type="GO" id="GO:0000184">
    <property type="term" value="P:nuclear-transcribed mRNA catabolic process, nonsense-mediated decay"/>
    <property type="evidence" value="ECO:0007669"/>
    <property type="project" value="UniProtKB-KW"/>
</dbReference>
<dbReference type="InterPro" id="IPR012677">
    <property type="entry name" value="Nucleotide-bd_a/b_plait_sf"/>
</dbReference>
<protein>
    <submittedName>
        <fullName evidence="7">Smg-4/UPF3 family-domain-containing protein</fullName>
    </submittedName>
</protein>
<dbReference type="STRING" id="97359.A0A550CQ17"/>
<organism evidence="7 8">
    <name type="scientific">Schizophyllum amplum</name>
    <dbReference type="NCBI Taxonomy" id="97359"/>
    <lineage>
        <taxon>Eukaryota</taxon>
        <taxon>Fungi</taxon>
        <taxon>Dikarya</taxon>
        <taxon>Basidiomycota</taxon>
        <taxon>Agaricomycotina</taxon>
        <taxon>Agaricomycetes</taxon>
        <taxon>Agaricomycetidae</taxon>
        <taxon>Agaricales</taxon>
        <taxon>Schizophyllaceae</taxon>
        <taxon>Schizophyllum</taxon>
    </lineage>
</organism>
<dbReference type="InterPro" id="IPR039722">
    <property type="entry name" value="Upf3"/>
</dbReference>
<dbReference type="InterPro" id="IPR005120">
    <property type="entry name" value="UPF3_dom"/>
</dbReference>
<feature type="compositionally biased region" description="Low complexity" evidence="5">
    <location>
        <begin position="398"/>
        <end position="407"/>
    </location>
</feature>
<dbReference type="InterPro" id="IPR035979">
    <property type="entry name" value="RBD_domain_sf"/>
</dbReference>
<comment type="similarity">
    <text evidence="2">Belongs to the RENT3 family.</text>
</comment>
<proteinExistence type="inferred from homology"/>
<feature type="compositionally biased region" description="Basic and acidic residues" evidence="5">
    <location>
        <begin position="238"/>
        <end position="263"/>
    </location>
</feature>
<sequence length="465" mass="49208">MDKAERSGGSQSREPARDAAHKLVKHAIQREKKEAREARDGHGEHRELTREFREAREMAEKKAERKRERAKTAPPTGEKQKLKIVVRRLPPNIPEGVFWESVQAWVSEETVTWRTFWPGKLRTRPDKENVPSRAYIVFKTVEQVAAFGREYDGHLFRDKAGNEFQAVVEFAPYQKVPSDKKKVDARAGTIEKDEDYISFEETLKASTSAEPVTLESLLASARPSSPPKTTPLLEALKAEKDNAASRHRDVTGIMKKDKKEKGKAPLPPAAAGPDLKKKKPLPPKAAPSPAQEPKPSRRAHKSKPSTSATGAAPGPSSAGSPSGAPAPLPDASTRPPKAAAPSSAASRQKPRPAINLSRGFEAALSGAMGGGGRGKREPADARPKASEAGIPGAGGSSLGTAATPTSPSKKDGPPPADAPKVPGLISATVLAGASEAPRLGGDVGRGRGRGGRGRGRGRGGGRGGS</sequence>
<evidence type="ECO:0000259" key="6">
    <source>
        <dbReference type="Pfam" id="PF03467"/>
    </source>
</evidence>
<feature type="region of interest" description="Disordered" evidence="5">
    <location>
        <begin position="238"/>
        <end position="465"/>
    </location>
</feature>
<feature type="region of interest" description="Disordered" evidence="5">
    <location>
        <begin position="1"/>
        <end position="79"/>
    </location>
</feature>
<dbReference type="OrthoDB" id="18087at2759"/>
<dbReference type="CDD" id="cd12455">
    <property type="entry name" value="RRM_like_Smg4_UPF3"/>
    <property type="match status" value="1"/>
</dbReference>
<feature type="compositionally biased region" description="Basic residues" evidence="5">
    <location>
        <begin position="446"/>
        <end position="459"/>
    </location>
</feature>
<evidence type="ECO:0000256" key="2">
    <source>
        <dbReference type="ARBA" id="ARBA00005991"/>
    </source>
</evidence>
<keyword evidence="8" id="KW-1185">Reference proteome</keyword>
<reference evidence="7 8" key="1">
    <citation type="journal article" date="2019" name="New Phytol.">
        <title>Comparative genomics reveals unique wood-decay strategies and fruiting body development in the Schizophyllaceae.</title>
        <authorList>
            <person name="Almasi E."/>
            <person name="Sahu N."/>
            <person name="Krizsan K."/>
            <person name="Balint B."/>
            <person name="Kovacs G.M."/>
            <person name="Kiss B."/>
            <person name="Cseklye J."/>
            <person name="Drula E."/>
            <person name="Henrissat B."/>
            <person name="Nagy I."/>
            <person name="Chovatia M."/>
            <person name="Adam C."/>
            <person name="LaButti K."/>
            <person name="Lipzen A."/>
            <person name="Riley R."/>
            <person name="Grigoriev I.V."/>
            <person name="Nagy L.G."/>
        </authorList>
    </citation>
    <scope>NUCLEOTIDE SEQUENCE [LARGE SCALE GENOMIC DNA]</scope>
    <source>
        <strain evidence="7 8">NL-1724</strain>
    </source>
</reference>
<comment type="caution">
    <text evidence="7">The sequence shown here is derived from an EMBL/GenBank/DDBJ whole genome shotgun (WGS) entry which is preliminary data.</text>
</comment>
<feature type="domain" description="UPF3" evidence="6">
    <location>
        <begin position="80"/>
        <end position="240"/>
    </location>
</feature>
<dbReference type="GO" id="GO:0005730">
    <property type="term" value="C:nucleolus"/>
    <property type="evidence" value="ECO:0007669"/>
    <property type="project" value="TreeGrafter"/>
</dbReference>
<feature type="compositionally biased region" description="Pro residues" evidence="5">
    <location>
        <begin position="282"/>
        <end position="292"/>
    </location>
</feature>
<evidence type="ECO:0000313" key="7">
    <source>
        <dbReference type="EMBL" id="TRM66901.1"/>
    </source>
</evidence>
<feature type="compositionally biased region" description="Basic and acidic residues" evidence="5">
    <location>
        <begin position="374"/>
        <end position="385"/>
    </location>
</feature>
<dbReference type="Proteomes" id="UP000320762">
    <property type="component" value="Unassembled WGS sequence"/>
</dbReference>
<comment type="subcellular location">
    <subcellularLocation>
        <location evidence="1">Nucleus</location>
    </subcellularLocation>
</comment>
<dbReference type="AlphaFoldDB" id="A0A550CQ17"/>
<accession>A0A550CQ17</accession>
<evidence type="ECO:0000256" key="5">
    <source>
        <dbReference type="SAM" id="MobiDB-lite"/>
    </source>
</evidence>
<dbReference type="GO" id="GO:0003729">
    <property type="term" value="F:mRNA binding"/>
    <property type="evidence" value="ECO:0007669"/>
    <property type="project" value="TreeGrafter"/>
</dbReference>
<dbReference type="EMBL" id="VDMD01000003">
    <property type="protein sequence ID" value="TRM66901.1"/>
    <property type="molecule type" value="Genomic_DNA"/>
</dbReference>
<name>A0A550CQ17_9AGAR</name>
<dbReference type="GO" id="GO:0005737">
    <property type="term" value="C:cytoplasm"/>
    <property type="evidence" value="ECO:0007669"/>
    <property type="project" value="TreeGrafter"/>
</dbReference>
<dbReference type="PANTHER" id="PTHR13112">
    <property type="entry name" value="UPF3 REGULATOR OF NONSENSE TRANSCRIPTS-LIKE PROTEIN"/>
    <property type="match status" value="1"/>
</dbReference>
<evidence type="ECO:0000256" key="1">
    <source>
        <dbReference type="ARBA" id="ARBA00004123"/>
    </source>
</evidence>
<evidence type="ECO:0000256" key="3">
    <source>
        <dbReference type="ARBA" id="ARBA00023161"/>
    </source>
</evidence>
<dbReference type="PANTHER" id="PTHR13112:SF0">
    <property type="entry name" value="FI21285P1"/>
    <property type="match status" value="1"/>
</dbReference>
<keyword evidence="3" id="KW-0866">Nonsense-mediated mRNA decay</keyword>
<dbReference type="GO" id="GO:0045727">
    <property type="term" value="P:positive regulation of translation"/>
    <property type="evidence" value="ECO:0007669"/>
    <property type="project" value="TreeGrafter"/>
</dbReference>